<dbReference type="GO" id="GO:0005886">
    <property type="term" value="C:plasma membrane"/>
    <property type="evidence" value="ECO:0007669"/>
    <property type="project" value="TreeGrafter"/>
</dbReference>
<protein>
    <submittedName>
        <fullName evidence="8">Kcnh5 protein</fullName>
    </submittedName>
</protein>
<evidence type="ECO:0000313" key="9">
    <source>
        <dbReference type="Proteomes" id="UP000601435"/>
    </source>
</evidence>
<evidence type="ECO:0000256" key="5">
    <source>
        <dbReference type="SAM" id="MobiDB-lite"/>
    </source>
</evidence>
<dbReference type="PANTHER" id="PTHR10217:SF435">
    <property type="entry name" value="POTASSIUM VOLTAGE-GATED CHANNEL PROTEIN EAG"/>
    <property type="match status" value="1"/>
</dbReference>
<sequence length="421" mass="48240">ELKSIKVVRALRLLKLMRMLKSSRLLHKLEIALSIPYQHFALIRFLFGLVLVCHWLSCFWAMCLHLVNDDIPKWIDGIAASDARFGIETSPIRVYIASFYFCSYTMTSVGYGDLGPQNLLERIVCTIIVLVAGLCWAQILGEVCAISSDMNAETSAFRKKMNSLNMMMQEQGLPHDLRRRLRSFFLQNRHQAQYVVRQKLLDNMSPQLQSEVCTEMNLPWIQKVTFFSQFMAQIEIAESRGIDTDPYRVCIADTSRQLRCGAFAQRESFDNIQVLYILSKGLVVLNSKVGTNGTVWGEDFVLSDTSLIRPVGGFALTYIEVLFLTRESFMQVIERRRLTCPQLGRIVRRYCIRVAVRRGVIYEAKRIARQRRREERQRRMEEQGDVPSSIEVPPVPPEQQDVSCPSQSLPGMPEVRAGALC</sequence>
<evidence type="ECO:0000313" key="8">
    <source>
        <dbReference type="EMBL" id="CAE7222341.1"/>
    </source>
</evidence>
<feature type="domain" description="Ion transport" evidence="7">
    <location>
        <begin position="6"/>
        <end position="145"/>
    </location>
</feature>
<feature type="transmembrane region" description="Helical" evidence="6">
    <location>
        <begin position="45"/>
        <end position="67"/>
    </location>
</feature>
<dbReference type="SUPFAM" id="SSF81324">
    <property type="entry name" value="Voltage-gated potassium channels"/>
    <property type="match status" value="1"/>
</dbReference>
<evidence type="ECO:0000256" key="6">
    <source>
        <dbReference type="SAM" id="Phobius"/>
    </source>
</evidence>
<keyword evidence="3 6" id="KW-1133">Transmembrane helix</keyword>
<dbReference type="InterPro" id="IPR050818">
    <property type="entry name" value="KCNH_animal-type"/>
</dbReference>
<dbReference type="PANTHER" id="PTHR10217">
    <property type="entry name" value="VOLTAGE AND LIGAND GATED POTASSIUM CHANNEL"/>
    <property type="match status" value="1"/>
</dbReference>
<feature type="compositionally biased region" description="Low complexity" evidence="5">
    <location>
        <begin position="385"/>
        <end position="402"/>
    </location>
</feature>
<evidence type="ECO:0000256" key="1">
    <source>
        <dbReference type="ARBA" id="ARBA00004141"/>
    </source>
</evidence>
<dbReference type="Gene3D" id="1.10.287.70">
    <property type="match status" value="1"/>
</dbReference>
<dbReference type="OrthoDB" id="432483at2759"/>
<evidence type="ECO:0000259" key="7">
    <source>
        <dbReference type="Pfam" id="PF00520"/>
    </source>
</evidence>
<dbReference type="InterPro" id="IPR005821">
    <property type="entry name" value="Ion_trans_dom"/>
</dbReference>
<feature type="region of interest" description="Disordered" evidence="5">
    <location>
        <begin position="374"/>
        <end position="421"/>
    </location>
</feature>
<dbReference type="GO" id="GO:0042391">
    <property type="term" value="P:regulation of membrane potential"/>
    <property type="evidence" value="ECO:0007669"/>
    <property type="project" value="TreeGrafter"/>
</dbReference>
<dbReference type="AlphaFoldDB" id="A0A812K4T3"/>
<comment type="caution">
    <text evidence="8">The sequence shown here is derived from an EMBL/GenBank/DDBJ whole genome shotgun (WGS) entry which is preliminary data.</text>
</comment>
<accession>A0A812K4T3</accession>
<name>A0A812K4T3_9DINO</name>
<keyword evidence="9" id="KW-1185">Reference proteome</keyword>
<feature type="transmembrane region" description="Helical" evidence="6">
    <location>
        <begin position="123"/>
        <end position="141"/>
    </location>
</feature>
<organism evidence="8 9">
    <name type="scientific">Symbiodinium necroappetens</name>
    <dbReference type="NCBI Taxonomy" id="1628268"/>
    <lineage>
        <taxon>Eukaryota</taxon>
        <taxon>Sar</taxon>
        <taxon>Alveolata</taxon>
        <taxon>Dinophyceae</taxon>
        <taxon>Suessiales</taxon>
        <taxon>Symbiodiniaceae</taxon>
        <taxon>Symbiodinium</taxon>
    </lineage>
</organism>
<comment type="subcellular location">
    <subcellularLocation>
        <location evidence="1">Membrane</location>
        <topology evidence="1">Multi-pass membrane protein</topology>
    </subcellularLocation>
</comment>
<dbReference type="EMBL" id="CAJNJA010007253">
    <property type="protein sequence ID" value="CAE7222341.1"/>
    <property type="molecule type" value="Genomic_DNA"/>
</dbReference>
<feature type="non-terminal residue" evidence="8">
    <location>
        <position position="1"/>
    </location>
</feature>
<dbReference type="Pfam" id="PF00520">
    <property type="entry name" value="Ion_trans"/>
    <property type="match status" value="1"/>
</dbReference>
<gene>
    <name evidence="8" type="primary">Kcnh5</name>
    <name evidence="8" type="ORF">SNEC2469_LOCUS2912</name>
</gene>
<evidence type="ECO:0000256" key="4">
    <source>
        <dbReference type="ARBA" id="ARBA00023136"/>
    </source>
</evidence>
<keyword evidence="4 6" id="KW-0472">Membrane</keyword>
<evidence type="ECO:0000256" key="3">
    <source>
        <dbReference type="ARBA" id="ARBA00022989"/>
    </source>
</evidence>
<dbReference type="GO" id="GO:0005249">
    <property type="term" value="F:voltage-gated potassium channel activity"/>
    <property type="evidence" value="ECO:0007669"/>
    <property type="project" value="TreeGrafter"/>
</dbReference>
<evidence type="ECO:0000256" key="2">
    <source>
        <dbReference type="ARBA" id="ARBA00022692"/>
    </source>
</evidence>
<dbReference type="InterPro" id="IPR018490">
    <property type="entry name" value="cNMP-bd_dom_sf"/>
</dbReference>
<proteinExistence type="predicted"/>
<reference evidence="8" key="1">
    <citation type="submission" date="2021-02" db="EMBL/GenBank/DDBJ databases">
        <authorList>
            <person name="Dougan E. K."/>
            <person name="Rhodes N."/>
            <person name="Thang M."/>
            <person name="Chan C."/>
        </authorList>
    </citation>
    <scope>NUCLEOTIDE SEQUENCE</scope>
</reference>
<dbReference type="Gene3D" id="1.10.287.630">
    <property type="entry name" value="Helix hairpin bin"/>
    <property type="match status" value="1"/>
</dbReference>
<keyword evidence="2 6" id="KW-0812">Transmembrane</keyword>
<dbReference type="Proteomes" id="UP000601435">
    <property type="component" value="Unassembled WGS sequence"/>
</dbReference>
<feature type="transmembrane region" description="Helical" evidence="6">
    <location>
        <begin position="92"/>
        <end position="111"/>
    </location>
</feature>
<dbReference type="SUPFAM" id="SSF51206">
    <property type="entry name" value="cAMP-binding domain-like"/>
    <property type="match status" value="1"/>
</dbReference>